<comment type="caution">
    <text evidence="1">The sequence shown here is derived from an EMBL/GenBank/DDBJ whole genome shotgun (WGS) entry which is preliminary data.</text>
</comment>
<reference evidence="1 2" key="1">
    <citation type="journal article" date="2015" name="ISME J.">
        <title>Genomic and phenotypic differentiation among Methanosarcina mazei populations from Columbia River sediment.</title>
        <authorList>
            <person name="Youngblut N.D."/>
            <person name="Wirth J.S."/>
            <person name="Henriksen J.R."/>
            <person name="Smith M."/>
            <person name="Simon H."/>
            <person name="Metcalf W.W."/>
            <person name="Whitaker R.J."/>
        </authorList>
    </citation>
    <scope>NUCLEOTIDE SEQUENCE [LARGE SCALE GENOMIC DNA]</scope>
    <source>
        <strain evidence="1 2">3.H.A.2.4</strain>
    </source>
</reference>
<organism evidence="1 2">
    <name type="scientific">Methanosarcina mazei</name>
    <name type="common">Methanosarcina frisia</name>
    <dbReference type="NCBI Taxonomy" id="2209"/>
    <lineage>
        <taxon>Archaea</taxon>
        <taxon>Methanobacteriati</taxon>
        <taxon>Methanobacteriota</taxon>
        <taxon>Stenosarchaea group</taxon>
        <taxon>Methanomicrobia</taxon>
        <taxon>Methanosarcinales</taxon>
        <taxon>Methanosarcinaceae</taxon>
        <taxon>Methanosarcina</taxon>
    </lineage>
</organism>
<dbReference type="EMBL" id="JJPP01000013">
    <property type="protein sequence ID" value="KKG83652.1"/>
    <property type="molecule type" value="Genomic_DNA"/>
</dbReference>
<accession>A0A0F8I175</accession>
<proteinExistence type="predicted"/>
<protein>
    <recommendedName>
        <fullName evidence="3">WbqC family protein</fullName>
    </recommendedName>
</protein>
<gene>
    <name evidence="1" type="ORF">DU55_04160</name>
</gene>
<dbReference type="PATRIC" id="fig|2209.72.peg.912"/>
<evidence type="ECO:0008006" key="3">
    <source>
        <dbReference type="Google" id="ProtNLM"/>
    </source>
</evidence>
<dbReference type="AlphaFoldDB" id="A0A0F8I175"/>
<dbReference type="InterPro" id="IPR014985">
    <property type="entry name" value="WbqC"/>
</dbReference>
<evidence type="ECO:0000313" key="2">
    <source>
        <dbReference type="Proteomes" id="UP000034817"/>
    </source>
</evidence>
<evidence type="ECO:0000313" key="1">
    <source>
        <dbReference type="EMBL" id="KKG83652.1"/>
    </source>
</evidence>
<sequence length="252" mass="29265">MKIAGMQPYFLPYIGYWQLMNAVDKFVVDGSVQYIKAGWINRNYILINNSKSFLFTIPLKKSSDAGASSRKISERFISDQYFGRDADKFLRTIRHAYGKAPYFNEAMPVIEKCFLYEEKNLSKFIYNSIQVISEYLGITTEIIFWHHNDIDPSLKGQERVLEICRNFSATSYINPIGGLELYDSKSFESNGIELKFLKSKTHEYGQFGNEFVPNLSIIDVIMFNSKSDIKKMLNMYELIEKEEMSECIICTH</sequence>
<dbReference type="Pfam" id="PF08889">
    <property type="entry name" value="WbqC"/>
    <property type="match status" value="1"/>
</dbReference>
<name>A0A0F8I175_METMZ</name>
<dbReference type="Proteomes" id="UP000034817">
    <property type="component" value="Unassembled WGS sequence"/>
</dbReference>